<comment type="cofactor">
    <cofactor evidence="1">
        <name>a divalent metal cation</name>
        <dbReference type="ChEBI" id="CHEBI:60240"/>
    </cofactor>
</comment>
<name>G3MIL4_AMBMU</name>
<feature type="non-terminal residue" evidence="4">
    <location>
        <position position="1"/>
    </location>
</feature>
<reference evidence="4" key="1">
    <citation type="journal article" date="2011" name="PLoS ONE">
        <title>A deep insight into the sialotranscriptome of the gulf coast tick, Amblyomma maculatum.</title>
        <authorList>
            <person name="Karim S."/>
            <person name="Singh P."/>
            <person name="Ribeiro J.M."/>
        </authorList>
    </citation>
    <scope>NUCLEOTIDE SEQUENCE</scope>
    <source>
        <tissue evidence="4">Salivary gland</tissue>
    </source>
</reference>
<dbReference type="GO" id="GO:0046872">
    <property type="term" value="F:metal ion binding"/>
    <property type="evidence" value="ECO:0007669"/>
    <property type="project" value="UniProtKB-KW"/>
</dbReference>
<protein>
    <recommendedName>
        <fullName evidence="3">DDE Tnp4 domain-containing protein</fullName>
    </recommendedName>
</protein>
<dbReference type="PANTHER" id="PTHR23080">
    <property type="entry name" value="THAP DOMAIN PROTEIN"/>
    <property type="match status" value="1"/>
</dbReference>
<dbReference type="EMBL" id="JO841715">
    <property type="protein sequence ID" value="AEO33332.1"/>
    <property type="molecule type" value="mRNA"/>
</dbReference>
<sequence>LQHSKFLTVIAPNGLIMFVSDVYGGRASDKHIVRTCGVEDYLLPGDHIMADRGFKLEPHLAAQGINMNTPAFTRGKTQLSEEEVTSTRRIASVRIHVERAINRIKTYRIFKHALAIKSRKHINRIVFVCAGLCNMKGRLIKKMNKTDVHTCIPVVRVTFEAKHIHNKHTNMEHIYKTLYSDVNLQTGTRNSAY</sequence>
<evidence type="ECO:0000313" key="4">
    <source>
        <dbReference type="EMBL" id="AEO33332.1"/>
    </source>
</evidence>
<evidence type="ECO:0000256" key="1">
    <source>
        <dbReference type="ARBA" id="ARBA00001968"/>
    </source>
</evidence>
<dbReference type="AlphaFoldDB" id="G3MIL4"/>
<evidence type="ECO:0000259" key="3">
    <source>
        <dbReference type="Pfam" id="PF13359"/>
    </source>
</evidence>
<feature type="domain" description="DDE Tnp4" evidence="3">
    <location>
        <begin position="5"/>
        <end position="134"/>
    </location>
</feature>
<keyword evidence="2" id="KW-0479">Metal-binding</keyword>
<proteinExistence type="evidence at transcript level"/>
<dbReference type="PANTHER" id="PTHR23080:SF143">
    <property type="entry name" value="SI:DKEY-56D12.4"/>
    <property type="match status" value="1"/>
</dbReference>
<evidence type="ECO:0000256" key="2">
    <source>
        <dbReference type="ARBA" id="ARBA00022723"/>
    </source>
</evidence>
<accession>G3MIL4</accession>
<dbReference type="InterPro" id="IPR027806">
    <property type="entry name" value="HARBI1_dom"/>
</dbReference>
<organism evidence="4">
    <name type="scientific">Amblyomma maculatum</name>
    <name type="common">Gulf Coast tick</name>
    <dbReference type="NCBI Taxonomy" id="34609"/>
    <lineage>
        <taxon>Eukaryota</taxon>
        <taxon>Metazoa</taxon>
        <taxon>Ecdysozoa</taxon>
        <taxon>Arthropoda</taxon>
        <taxon>Chelicerata</taxon>
        <taxon>Arachnida</taxon>
        <taxon>Acari</taxon>
        <taxon>Parasitiformes</taxon>
        <taxon>Ixodida</taxon>
        <taxon>Ixodoidea</taxon>
        <taxon>Ixodidae</taxon>
        <taxon>Amblyomminae</taxon>
        <taxon>Amblyomma</taxon>
    </lineage>
</organism>
<dbReference type="Pfam" id="PF13359">
    <property type="entry name" value="DDE_Tnp_4"/>
    <property type="match status" value="1"/>
</dbReference>